<evidence type="ECO:0000256" key="5">
    <source>
        <dbReference type="ARBA" id="ARBA00022801"/>
    </source>
</evidence>
<dbReference type="PANTHER" id="PTHR43101:SF1">
    <property type="entry name" value="BETA-FRUCTOSIDASE"/>
    <property type="match status" value="1"/>
</dbReference>
<dbReference type="Pfam" id="PF08244">
    <property type="entry name" value="Glyco_hydro_32C"/>
    <property type="match status" value="1"/>
</dbReference>
<dbReference type="SUPFAM" id="SSF49899">
    <property type="entry name" value="Concanavalin A-like lectins/glucanases"/>
    <property type="match status" value="1"/>
</dbReference>
<comment type="pathway">
    <text evidence="1 9">Glycan biosynthesis; sucrose metabolism.</text>
</comment>
<dbReference type="UniPathway" id="UPA00238"/>
<dbReference type="GO" id="GO:0004564">
    <property type="term" value="F:beta-fructofuranosidase activity"/>
    <property type="evidence" value="ECO:0007669"/>
    <property type="project" value="UniProtKB-EC"/>
</dbReference>
<evidence type="ECO:0000256" key="9">
    <source>
        <dbReference type="RuleBase" id="RU365015"/>
    </source>
</evidence>
<name>A0A0R2HBD5_9FIRM</name>
<dbReference type="InterPro" id="IPR001362">
    <property type="entry name" value="Glyco_hydro_32"/>
</dbReference>
<sequence>MNVNKKYMPTYHAHVSSGWSNDPNGLLYFNGKYHMFFQHYPHKAKWGIMHWGHFISDDLIKWEEAPVALVPDQEYERQCGCCSGTAIERDGKLYLMYTAAQMDLQRQCIAYSEDGIHFSKLDNPLIDARNLNTSDISPKDFRDPKVFKKDDTYYCIAGTRMMSEEDLQNYIDFVSNQNENKEITIDDVASTNFYAHGYGNLVLLKSDDFNNWEYVGPLLTKQENIQEAFYRLNGVYECPDYFEVDGQELLLASPQNLLQIGYRFQNLHSCVYIPGHLDFTTGDFHPEYIEEIDSGFDFYAPQCMKMTDGRYVMIAWKEMWDRTYPTESDNWIGTYTLPRELSYKDGQLIQTPIRELENYRQNEVVAKGMILNGELRLEGVEGNKIELEVDMEITTASRAGIKLFKHGDHEVFIYYDQKEQLFVFDRSCSGIEIGGREIDTNIRKMPWENKRIQLRMFLDVSSLEIFIDGGKKTMTGNIYGDPIKDTGVEFFSEDGECIIHSVKKYDIVVEA</sequence>
<dbReference type="InterPro" id="IPR023296">
    <property type="entry name" value="Glyco_hydro_beta-prop_sf"/>
</dbReference>
<dbReference type="EMBL" id="JQBL01000023">
    <property type="protein sequence ID" value="KRN49675.1"/>
    <property type="molecule type" value="Genomic_DNA"/>
</dbReference>
<evidence type="ECO:0000256" key="8">
    <source>
        <dbReference type="RuleBase" id="RU362110"/>
    </source>
</evidence>
<protein>
    <recommendedName>
        <fullName evidence="4 8">Sucrose-6-phosphate hydrolase</fullName>
        <ecNumber evidence="3 8">3.2.1.26</ecNumber>
    </recommendedName>
    <alternativeName>
        <fullName evidence="7 9">Invertase</fullName>
    </alternativeName>
</protein>
<evidence type="ECO:0000256" key="3">
    <source>
        <dbReference type="ARBA" id="ARBA00012758"/>
    </source>
</evidence>
<feature type="domain" description="Glycosyl hydrolase family 32 N-terminal" evidence="10">
    <location>
        <begin position="197"/>
        <end position="352"/>
    </location>
</feature>
<evidence type="ECO:0000313" key="12">
    <source>
        <dbReference type="EMBL" id="KRN49675.1"/>
    </source>
</evidence>
<proteinExistence type="inferred from homology"/>
<reference evidence="12 13" key="1">
    <citation type="journal article" date="2015" name="Genome Announc.">
        <title>Expanding the biotechnology potential of lactobacilli through comparative genomics of 213 strains and associated genera.</title>
        <authorList>
            <person name="Sun Z."/>
            <person name="Harris H.M."/>
            <person name="McCann A."/>
            <person name="Guo C."/>
            <person name="Argimon S."/>
            <person name="Zhang W."/>
            <person name="Yang X."/>
            <person name="Jeffery I.B."/>
            <person name="Cooney J.C."/>
            <person name="Kagawa T.F."/>
            <person name="Liu W."/>
            <person name="Song Y."/>
            <person name="Salvetti E."/>
            <person name="Wrobel A."/>
            <person name="Rasinkangas P."/>
            <person name="Parkhill J."/>
            <person name="Rea M.C."/>
            <person name="O'Sullivan O."/>
            <person name="Ritari J."/>
            <person name="Douillard F.P."/>
            <person name="Paul Ross R."/>
            <person name="Yang R."/>
            <person name="Briner A.E."/>
            <person name="Felis G.E."/>
            <person name="de Vos W.M."/>
            <person name="Barrangou R."/>
            <person name="Klaenhammer T.R."/>
            <person name="Caufield P.W."/>
            <person name="Cui Y."/>
            <person name="Zhang H."/>
            <person name="O'Toole P.W."/>
        </authorList>
    </citation>
    <scope>NUCLEOTIDE SEQUENCE [LARGE SCALE GENOMIC DNA]</scope>
    <source>
        <strain evidence="12 13">DSM 20405</strain>
    </source>
</reference>
<dbReference type="Gene3D" id="2.115.10.20">
    <property type="entry name" value="Glycosyl hydrolase domain, family 43"/>
    <property type="match status" value="1"/>
</dbReference>
<evidence type="ECO:0000256" key="6">
    <source>
        <dbReference type="ARBA" id="ARBA00023295"/>
    </source>
</evidence>
<evidence type="ECO:0000259" key="10">
    <source>
        <dbReference type="Pfam" id="PF00251"/>
    </source>
</evidence>
<accession>A0A0R2HBD5</accession>
<comment type="catalytic activity">
    <reaction evidence="8">
        <text>Hydrolysis of terminal non-reducing beta-D-fructofuranoside residues in beta-D-fructofuranosides.</text>
        <dbReference type="EC" id="3.2.1.26"/>
    </reaction>
</comment>
<feature type="domain" description="Glycosyl hydrolase family 32 C-terminal" evidence="11">
    <location>
        <begin position="355"/>
        <end position="502"/>
    </location>
</feature>
<dbReference type="InterPro" id="IPR006232">
    <property type="entry name" value="Suc6P_hydrolase"/>
</dbReference>
<organism evidence="12 13">
    <name type="scientific">Kandleria vitulina DSM 20405</name>
    <dbReference type="NCBI Taxonomy" id="1410657"/>
    <lineage>
        <taxon>Bacteria</taxon>
        <taxon>Bacillati</taxon>
        <taxon>Bacillota</taxon>
        <taxon>Erysipelotrichia</taxon>
        <taxon>Erysipelotrichales</taxon>
        <taxon>Coprobacillaceae</taxon>
        <taxon>Kandleria</taxon>
    </lineage>
</organism>
<dbReference type="EC" id="3.2.1.26" evidence="3 8"/>
<keyword evidence="9" id="KW-0119">Carbohydrate metabolism</keyword>
<comment type="subcellular location">
    <subcellularLocation>
        <location evidence="9">Cytoplasm</location>
    </subcellularLocation>
</comment>
<dbReference type="SUPFAM" id="SSF75005">
    <property type="entry name" value="Arabinanase/levansucrase/invertase"/>
    <property type="match status" value="1"/>
</dbReference>
<dbReference type="PANTHER" id="PTHR43101">
    <property type="entry name" value="BETA-FRUCTOSIDASE"/>
    <property type="match status" value="1"/>
</dbReference>
<evidence type="ECO:0000256" key="2">
    <source>
        <dbReference type="ARBA" id="ARBA00009902"/>
    </source>
</evidence>
<gene>
    <name evidence="12" type="ORF">IV49_GL000917</name>
</gene>
<keyword evidence="13" id="KW-1185">Reference proteome</keyword>
<evidence type="ECO:0000259" key="11">
    <source>
        <dbReference type="Pfam" id="PF08244"/>
    </source>
</evidence>
<dbReference type="Pfam" id="PF00251">
    <property type="entry name" value="Glyco_hydro_32N"/>
    <property type="match status" value="2"/>
</dbReference>
<dbReference type="GO" id="GO:0005737">
    <property type="term" value="C:cytoplasm"/>
    <property type="evidence" value="ECO:0007669"/>
    <property type="project" value="UniProtKB-SubCell"/>
</dbReference>
<feature type="domain" description="Glycosyl hydrolase family 32 N-terminal" evidence="10">
    <location>
        <begin position="12"/>
        <end position="162"/>
    </location>
</feature>
<dbReference type="AlphaFoldDB" id="A0A0R2HBD5"/>
<dbReference type="NCBIfam" id="TIGR01322">
    <property type="entry name" value="scrB_fam"/>
    <property type="match status" value="1"/>
</dbReference>
<comment type="caution">
    <text evidence="12">The sequence shown here is derived from an EMBL/GenBank/DDBJ whole genome shotgun (WGS) entry which is preliminary data.</text>
</comment>
<dbReference type="InterPro" id="IPR051214">
    <property type="entry name" value="GH32_Enzymes"/>
</dbReference>
<dbReference type="RefSeq" id="WP_031590130.1">
    <property type="nucleotide sequence ID" value="NZ_JQBL01000023.1"/>
</dbReference>
<dbReference type="PATRIC" id="fig|1410657.5.peg.955"/>
<keyword evidence="6 8" id="KW-0326">Glycosidase</keyword>
<evidence type="ECO:0000313" key="13">
    <source>
        <dbReference type="Proteomes" id="UP000051841"/>
    </source>
</evidence>
<dbReference type="CDD" id="cd08996">
    <property type="entry name" value="GH32_FFase"/>
    <property type="match status" value="1"/>
</dbReference>
<comment type="similarity">
    <text evidence="2 8">Belongs to the glycosyl hydrolase 32 family.</text>
</comment>
<dbReference type="Proteomes" id="UP000051841">
    <property type="component" value="Unassembled WGS sequence"/>
</dbReference>
<evidence type="ECO:0000256" key="1">
    <source>
        <dbReference type="ARBA" id="ARBA00004914"/>
    </source>
</evidence>
<keyword evidence="9" id="KW-0963">Cytoplasm</keyword>
<comment type="function">
    <text evidence="9">Enables the bacterium to metabolize sucrose as a sole carbon source.</text>
</comment>
<evidence type="ECO:0000256" key="4">
    <source>
        <dbReference type="ARBA" id="ARBA00019623"/>
    </source>
</evidence>
<dbReference type="InterPro" id="IPR013189">
    <property type="entry name" value="Glyco_hydro_32_C"/>
</dbReference>
<dbReference type="GO" id="GO:0005985">
    <property type="term" value="P:sucrose metabolic process"/>
    <property type="evidence" value="ECO:0007669"/>
    <property type="project" value="UniProtKB-UniPathway"/>
</dbReference>
<dbReference type="SMART" id="SM00640">
    <property type="entry name" value="Glyco_32"/>
    <property type="match status" value="1"/>
</dbReference>
<evidence type="ECO:0000256" key="7">
    <source>
        <dbReference type="ARBA" id="ARBA00033367"/>
    </source>
</evidence>
<dbReference type="InterPro" id="IPR013320">
    <property type="entry name" value="ConA-like_dom_sf"/>
</dbReference>
<dbReference type="InterPro" id="IPR013148">
    <property type="entry name" value="Glyco_hydro_32_N"/>
</dbReference>
<dbReference type="Gene3D" id="2.60.120.560">
    <property type="entry name" value="Exo-inulinase, domain 1"/>
    <property type="match status" value="1"/>
</dbReference>
<keyword evidence="5 8" id="KW-0378">Hydrolase</keyword>